<comment type="caution">
    <text evidence="3">The sequence shown here is derived from an EMBL/GenBank/DDBJ whole genome shotgun (WGS) entry which is preliminary data.</text>
</comment>
<name>A0A8X6Q460_NEPPI</name>
<dbReference type="AlphaFoldDB" id="A0A8X6Q460"/>
<dbReference type="EMBL" id="BMAW01077270">
    <property type="protein sequence ID" value="GFU05492.1"/>
    <property type="molecule type" value="Genomic_DNA"/>
</dbReference>
<protein>
    <submittedName>
        <fullName evidence="3">Uncharacterized protein</fullName>
    </submittedName>
</protein>
<gene>
    <name evidence="3" type="ORF">NPIL_327331</name>
    <name evidence="2" type="ORF">NPIL_345801</name>
    <name evidence="4" type="ORF">NPIL_475911</name>
    <name evidence="1" type="ORF">NPIL_667321</name>
</gene>
<evidence type="ECO:0000313" key="1">
    <source>
        <dbReference type="EMBL" id="GFT29466.1"/>
    </source>
</evidence>
<dbReference type="EMBL" id="BMAW01033953">
    <property type="protein sequence ID" value="GFU32651.1"/>
    <property type="molecule type" value="Genomic_DNA"/>
</dbReference>
<organism evidence="3 5">
    <name type="scientific">Nephila pilipes</name>
    <name type="common">Giant wood spider</name>
    <name type="synonym">Nephila maculata</name>
    <dbReference type="NCBI Taxonomy" id="299642"/>
    <lineage>
        <taxon>Eukaryota</taxon>
        <taxon>Metazoa</taxon>
        <taxon>Ecdysozoa</taxon>
        <taxon>Arthropoda</taxon>
        <taxon>Chelicerata</taxon>
        <taxon>Arachnida</taxon>
        <taxon>Araneae</taxon>
        <taxon>Araneomorphae</taxon>
        <taxon>Entelegynae</taxon>
        <taxon>Araneoidea</taxon>
        <taxon>Nephilidae</taxon>
        <taxon>Nephila</taxon>
    </lineage>
</organism>
<evidence type="ECO:0000313" key="5">
    <source>
        <dbReference type="Proteomes" id="UP000887013"/>
    </source>
</evidence>
<accession>A0A8X6Q460</accession>
<dbReference type="OrthoDB" id="6777076at2759"/>
<reference evidence="3" key="1">
    <citation type="submission" date="2020-08" db="EMBL/GenBank/DDBJ databases">
        <title>Multicomponent nature underlies the extraordinary mechanical properties of spider dragline silk.</title>
        <authorList>
            <person name="Kono N."/>
            <person name="Nakamura H."/>
            <person name="Mori M."/>
            <person name="Yoshida Y."/>
            <person name="Ohtoshi R."/>
            <person name="Malay A.D."/>
            <person name="Moran D.A.P."/>
            <person name="Tomita M."/>
            <person name="Numata K."/>
            <person name="Arakawa K."/>
        </authorList>
    </citation>
    <scope>NUCLEOTIDE SEQUENCE</scope>
</reference>
<sequence>MRFIRDKLVDRLIVMNKGKLTSKLKDIRQHHKTNLSLSTVMITENESGYIFPSSSLQETYLVQESNTTAAISSFVLIVAIHASIISHAPMEYVRGYTFGLSP</sequence>
<evidence type="ECO:0000313" key="3">
    <source>
        <dbReference type="EMBL" id="GFU05492.1"/>
    </source>
</evidence>
<proteinExistence type="predicted"/>
<evidence type="ECO:0000313" key="2">
    <source>
        <dbReference type="EMBL" id="GFT47823.1"/>
    </source>
</evidence>
<dbReference type="EMBL" id="BMAW01064923">
    <property type="protein sequence ID" value="GFT47823.1"/>
    <property type="molecule type" value="Genomic_DNA"/>
</dbReference>
<dbReference type="Proteomes" id="UP000887013">
    <property type="component" value="Unassembled WGS sequence"/>
</dbReference>
<dbReference type="EMBL" id="BMAW01107468">
    <property type="protein sequence ID" value="GFT29466.1"/>
    <property type="molecule type" value="Genomic_DNA"/>
</dbReference>
<keyword evidence="5" id="KW-1185">Reference proteome</keyword>
<evidence type="ECO:0000313" key="4">
    <source>
        <dbReference type="EMBL" id="GFU32651.1"/>
    </source>
</evidence>